<dbReference type="PANTHER" id="PTHR11689:SF136">
    <property type="entry name" value="H(+)_CL(-) EXCHANGE TRANSPORTER 7"/>
    <property type="match status" value="1"/>
</dbReference>
<comment type="caution">
    <text evidence="8">The sequence shown here is derived from an EMBL/GenBank/DDBJ whole genome shotgun (WGS) entry which is preliminary data.</text>
</comment>
<dbReference type="SUPFAM" id="SSF56112">
    <property type="entry name" value="Protein kinase-like (PK-like)"/>
    <property type="match status" value="1"/>
</dbReference>
<keyword evidence="6 7" id="KW-0472">Membrane</keyword>
<evidence type="ECO:0000313" key="9">
    <source>
        <dbReference type="Proteomes" id="UP001165060"/>
    </source>
</evidence>
<keyword evidence="9" id="KW-1185">Reference proteome</keyword>
<name>A0ABQ6MG56_9STRA</name>
<evidence type="ECO:0000313" key="8">
    <source>
        <dbReference type="EMBL" id="GMI25647.1"/>
    </source>
</evidence>
<dbReference type="InterPro" id="IPR051280">
    <property type="entry name" value="Cl-channel/antiporter"/>
</dbReference>
<dbReference type="InterPro" id="IPR001807">
    <property type="entry name" value="ClC"/>
</dbReference>
<keyword evidence="5" id="KW-0129">CBS domain</keyword>
<feature type="transmembrane region" description="Helical" evidence="7">
    <location>
        <begin position="98"/>
        <end position="117"/>
    </location>
</feature>
<feature type="transmembrane region" description="Helical" evidence="7">
    <location>
        <begin position="176"/>
        <end position="202"/>
    </location>
</feature>
<dbReference type="InterPro" id="IPR014743">
    <property type="entry name" value="Cl-channel_core"/>
</dbReference>
<organism evidence="8 9">
    <name type="scientific">Tetraparma gracilis</name>
    <dbReference type="NCBI Taxonomy" id="2962635"/>
    <lineage>
        <taxon>Eukaryota</taxon>
        <taxon>Sar</taxon>
        <taxon>Stramenopiles</taxon>
        <taxon>Ochrophyta</taxon>
        <taxon>Bolidophyceae</taxon>
        <taxon>Parmales</taxon>
        <taxon>Triparmaceae</taxon>
        <taxon>Tetraparma</taxon>
    </lineage>
</organism>
<evidence type="ECO:0000256" key="6">
    <source>
        <dbReference type="ARBA" id="ARBA00023136"/>
    </source>
</evidence>
<dbReference type="Gene3D" id="1.10.3080.10">
    <property type="entry name" value="Clc chloride channel"/>
    <property type="match status" value="1"/>
</dbReference>
<keyword evidence="2 7" id="KW-0812">Transmembrane</keyword>
<dbReference type="Pfam" id="PF00654">
    <property type="entry name" value="Voltage_CLC"/>
    <property type="match status" value="1"/>
</dbReference>
<dbReference type="InterPro" id="IPR011009">
    <property type="entry name" value="Kinase-like_dom_sf"/>
</dbReference>
<dbReference type="Gene3D" id="1.10.510.10">
    <property type="entry name" value="Transferase(Phosphotransferase) domain 1"/>
    <property type="match status" value="1"/>
</dbReference>
<dbReference type="Proteomes" id="UP001165060">
    <property type="component" value="Unassembled WGS sequence"/>
</dbReference>
<evidence type="ECO:0000256" key="2">
    <source>
        <dbReference type="ARBA" id="ARBA00022692"/>
    </source>
</evidence>
<gene>
    <name evidence="8" type="ORF">TeGR_g10721</name>
</gene>
<reference evidence="8 9" key="1">
    <citation type="journal article" date="2023" name="Commun. Biol.">
        <title>Genome analysis of Parmales, the sister group of diatoms, reveals the evolutionary specialization of diatoms from phago-mixotrophs to photoautotrophs.</title>
        <authorList>
            <person name="Ban H."/>
            <person name="Sato S."/>
            <person name="Yoshikawa S."/>
            <person name="Yamada K."/>
            <person name="Nakamura Y."/>
            <person name="Ichinomiya M."/>
            <person name="Sato N."/>
            <person name="Blanc-Mathieu R."/>
            <person name="Endo H."/>
            <person name="Kuwata A."/>
            <person name="Ogata H."/>
        </authorList>
    </citation>
    <scope>NUCLEOTIDE SEQUENCE [LARGE SCALE GENOMIC DNA]</scope>
</reference>
<keyword evidence="4 7" id="KW-1133">Transmembrane helix</keyword>
<evidence type="ECO:0000256" key="7">
    <source>
        <dbReference type="SAM" id="Phobius"/>
    </source>
</evidence>
<accession>A0ABQ6MG56</accession>
<sequence length="237" mass="26460">MSQGSLLFSTHDNVEHLALMEKRIGWFPEEMVRRSAMARDIFCNGRHSLSNLSASKKAYVRRTRSIEDEFRNKPREFVDLLQGLLVLDPSIRMSAHAALTKFFHCVEFGITTLLAIFVQMKFDHIYSLLPDDKQHEILFITIPCMTLVAAVVMYLNPIAAGSTLPEVKGYLNGAHIPGIFSLLTTVVKGLGVVVVISCGFPVGREGPMVQVGCALAFQVLRLPFWQDLLRLKGGVEK</sequence>
<keyword evidence="3" id="KW-0677">Repeat</keyword>
<evidence type="ECO:0000256" key="4">
    <source>
        <dbReference type="ARBA" id="ARBA00022989"/>
    </source>
</evidence>
<feature type="transmembrane region" description="Helical" evidence="7">
    <location>
        <begin position="137"/>
        <end position="155"/>
    </location>
</feature>
<comment type="subcellular location">
    <subcellularLocation>
        <location evidence="1">Membrane</location>
        <topology evidence="1">Multi-pass membrane protein</topology>
    </subcellularLocation>
</comment>
<dbReference type="PANTHER" id="PTHR11689">
    <property type="entry name" value="CHLORIDE CHANNEL PROTEIN CLC FAMILY MEMBER"/>
    <property type="match status" value="1"/>
</dbReference>
<proteinExistence type="predicted"/>
<dbReference type="SUPFAM" id="SSF81340">
    <property type="entry name" value="Clc chloride channel"/>
    <property type="match status" value="1"/>
</dbReference>
<evidence type="ECO:0000256" key="3">
    <source>
        <dbReference type="ARBA" id="ARBA00022737"/>
    </source>
</evidence>
<protein>
    <submittedName>
        <fullName evidence="8">Uncharacterized protein</fullName>
    </submittedName>
</protein>
<evidence type="ECO:0000256" key="1">
    <source>
        <dbReference type="ARBA" id="ARBA00004141"/>
    </source>
</evidence>
<dbReference type="PRINTS" id="PR00762">
    <property type="entry name" value="CLCHANNEL"/>
</dbReference>
<evidence type="ECO:0000256" key="5">
    <source>
        <dbReference type="ARBA" id="ARBA00023122"/>
    </source>
</evidence>
<dbReference type="EMBL" id="BRYB01004100">
    <property type="protein sequence ID" value="GMI25647.1"/>
    <property type="molecule type" value="Genomic_DNA"/>
</dbReference>